<keyword evidence="4 8" id="KW-0732">Signal</keyword>
<dbReference type="STRING" id="69332.A0A388KYT2"/>
<evidence type="ECO:0000256" key="3">
    <source>
        <dbReference type="ARBA" id="ARBA00022692"/>
    </source>
</evidence>
<comment type="caution">
    <text evidence="9">The sequence shown here is derived from an EMBL/GenBank/DDBJ whole genome shotgun (WGS) entry which is preliminary data.</text>
</comment>
<reference evidence="9 10" key="1">
    <citation type="journal article" date="2018" name="Cell">
        <title>The Chara Genome: Secondary Complexity and Implications for Plant Terrestrialization.</title>
        <authorList>
            <person name="Nishiyama T."/>
            <person name="Sakayama H."/>
            <person name="Vries J.D."/>
            <person name="Buschmann H."/>
            <person name="Saint-Marcoux D."/>
            <person name="Ullrich K.K."/>
            <person name="Haas F.B."/>
            <person name="Vanderstraeten L."/>
            <person name="Becker D."/>
            <person name="Lang D."/>
            <person name="Vosolsobe S."/>
            <person name="Rombauts S."/>
            <person name="Wilhelmsson P.K.I."/>
            <person name="Janitza P."/>
            <person name="Kern R."/>
            <person name="Heyl A."/>
            <person name="Rumpler F."/>
            <person name="Villalobos L.I.A.C."/>
            <person name="Clay J.M."/>
            <person name="Skokan R."/>
            <person name="Toyoda A."/>
            <person name="Suzuki Y."/>
            <person name="Kagoshima H."/>
            <person name="Schijlen E."/>
            <person name="Tajeshwar N."/>
            <person name="Catarino B."/>
            <person name="Hetherington A.J."/>
            <person name="Saltykova A."/>
            <person name="Bonnot C."/>
            <person name="Breuninger H."/>
            <person name="Symeonidi A."/>
            <person name="Radhakrishnan G.V."/>
            <person name="Van Nieuwerburgh F."/>
            <person name="Deforce D."/>
            <person name="Chang C."/>
            <person name="Karol K.G."/>
            <person name="Hedrich R."/>
            <person name="Ulvskov P."/>
            <person name="Glockner G."/>
            <person name="Delwiche C.F."/>
            <person name="Petrasek J."/>
            <person name="Van de Peer Y."/>
            <person name="Friml J."/>
            <person name="Beilby M."/>
            <person name="Dolan L."/>
            <person name="Kohara Y."/>
            <person name="Sugano S."/>
            <person name="Fujiyama A."/>
            <person name="Delaux P.-M."/>
            <person name="Quint M."/>
            <person name="TheiBen G."/>
            <person name="Hagemann M."/>
            <person name="Harholt J."/>
            <person name="Dunand C."/>
            <person name="Zachgo S."/>
            <person name="Langdale J."/>
            <person name="Maumus F."/>
            <person name="Straeten D.V.D."/>
            <person name="Gould S.B."/>
            <person name="Rensing S.A."/>
        </authorList>
    </citation>
    <scope>NUCLEOTIDE SEQUENCE [LARGE SCALE GENOMIC DNA]</scope>
    <source>
        <strain evidence="9 10">S276</strain>
    </source>
</reference>
<dbReference type="PANTHER" id="PTHR48060">
    <property type="entry name" value="DNA DAMAGE-REPAIR/TOLERATION PROTEIN DRT100"/>
    <property type="match status" value="1"/>
</dbReference>
<dbReference type="GO" id="GO:0016020">
    <property type="term" value="C:membrane"/>
    <property type="evidence" value="ECO:0007669"/>
    <property type="project" value="UniProtKB-SubCell"/>
</dbReference>
<sequence length="201" mass="22091">MSRNFGKMLPAPYRQWKLTVLFFLLLLVFASLEAGGVDSEQIEALKTIATGSPLGSLWNELRSDPCSGKWPGVGCSDSQNAIIELNLPGQKLVGNLSVEFFKLTDLRRLDLSFNSLSGQIPMKLRDLKHLEILNLAGNNLQGFPQDLLTLPKLRTLSLAHNPLGTFIPPFLKASLQSLVLQNCSLSGVIPDLRPLENLVTL</sequence>
<dbReference type="AlphaFoldDB" id="A0A388KYT2"/>
<dbReference type="PRINTS" id="PR00019">
    <property type="entry name" value="LEURICHRPT"/>
</dbReference>
<evidence type="ECO:0000256" key="2">
    <source>
        <dbReference type="ARBA" id="ARBA00022614"/>
    </source>
</evidence>
<evidence type="ECO:0000313" key="9">
    <source>
        <dbReference type="EMBL" id="GBG75142.1"/>
    </source>
</evidence>
<keyword evidence="10" id="KW-1185">Reference proteome</keyword>
<keyword evidence="3" id="KW-0812">Transmembrane</keyword>
<comment type="subcellular location">
    <subcellularLocation>
        <location evidence="1">Membrane</location>
    </subcellularLocation>
</comment>
<dbReference type="Gramene" id="GBG75142">
    <property type="protein sequence ID" value="GBG75142"/>
    <property type="gene ID" value="CBR_g19655"/>
</dbReference>
<dbReference type="FunFam" id="3.80.10.10:FF:000129">
    <property type="entry name" value="Leucine-rich repeat receptor-like kinase"/>
    <property type="match status" value="1"/>
</dbReference>
<keyword evidence="2" id="KW-0433">Leucine-rich repeat</keyword>
<dbReference type="OMA" id="FPMESYK"/>
<keyword evidence="6" id="KW-1133">Transmembrane helix</keyword>
<keyword evidence="5" id="KW-0677">Repeat</keyword>
<keyword evidence="7" id="KW-0472">Membrane</keyword>
<dbReference type="Pfam" id="PF00560">
    <property type="entry name" value="LRR_1"/>
    <property type="match status" value="1"/>
</dbReference>
<evidence type="ECO:0000256" key="8">
    <source>
        <dbReference type="SAM" id="SignalP"/>
    </source>
</evidence>
<feature type="signal peptide" evidence="8">
    <location>
        <begin position="1"/>
        <end position="34"/>
    </location>
</feature>
<accession>A0A388KYT2</accession>
<dbReference type="InterPro" id="IPR053211">
    <property type="entry name" value="DNA_repair-toleration"/>
</dbReference>
<dbReference type="Pfam" id="PF13855">
    <property type="entry name" value="LRR_8"/>
    <property type="match status" value="1"/>
</dbReference>
<dbReference type="Proteomes" id="UP000265515">
    <property type="component" value="Unassembled WGS sequence"/>
</dbReference>
<evidence type="ECO:0000256" key="5">
    <source>
        <dbReference type="ARBA" id="ARBA00022737"/>
    </source>
</evidence>
<evidence type="ECO:0000256" key="7">
    <source>
        <dbReference type="ARBA" id="ARBA00023136"/>
    </source>
</evidence>
<protein>
    <recommendedName>
        <fullName evidence="11">Leucine-rich repeat-containing N-terminal plant-type domain-containing protein</fullName>
    </recommendedName>
</protein>
<dbReference type="EMBL" id="BFEA01000218">
    <property type="protein sequence ID" value="GBG75142.1"/>
    <property type="molecule type" value="Genomic_DNA"/>
</dbReference>
<dbReference type="InterPro" id="IPR001611">
    <property type="entry name" value="Leu-rich_rpt"/>
</dbReference>
<gene>
    <name evidence="9" type="ORF">CBR_g19655</name>
</gene>
<organism evidence="9 10">
    <name type="scientific">Chara braunii</name>
    <name type="common">Braun's stonewort</name>
    <dbReference type="NCBI Taxonomy" id="69332"/>
    <lineage>
        <taxon>Eukaryota</taxon>
        <taxon>Viridiplantae</taxon>
        <taxon>Streptophyta</taxon>
        <taxon>Charophyceae</taxon>
        <taxon>Charales</taxon>
        <taxon>Characeae</taxon>
        <taxon>Chara</taxon>
    </lineage>
</organism>
<dbReference type="PANTHER" id="PTHR48060:SF21">
    <property type="entry name" value="L DOMAIN-LIKE PROTEIN"/>
    <property type="match status" value="1"/>
</dbReference>
<evidence type="ECO:0000256" key="6">
    <source>
        <dbReference type="ARBA" id="ARBA00022989"/>
    </source>
</evidence>
<proteinExistence type="predicted"/>
<evidence type="ECO:0000256" key="4">
    <source>
        <dbReference type="ARBA" id="ARBA00022729"/>
    </source>
</evidence>
<name>A0A388KYT2_CHABU</name>
<dbReference type="SUPFAM" id="SSF52058">
    <property type="entry name" value="L domain-like"/>
    <property type="match status" value="1"/>
</dbReference>
<evidence type="ECO:0008006" key="11">
    <source>
        <dbReference type="Google" id="ProtNLM"/>
    </source>
</evidence>
<dbReference type="OrthoDB" id="687555at2759"/>
<dbReference type="InterPro" id="IPR032675">
    <property type="entry name" value="LRR_dom_sf"/>
</dbReference>
<dbReference type="Gene3D" id="3.80.10.10">
    <property type="entry name" value="Ribonuclease Inhibitor"/>
    <property type="match status" value="1"/>
</dbReference>
<feature type="chain" id="PRO_5017340897" description="Leucine-rich repeat-containing N-terminal plant-type domain-containing protein" evidence="8">
    <location>
        <begin position="35"/>
        <end position="201"/>
    </location>
</feature>
<evidence type="ECO:0000256" key="1">
    <source>
        <dbReference type="ARBA" id="ARBA00004370"/>
    </source>
</evidence>
<evidence type="ECO:0000313" key="10">
    <source>
        <dbReference type="Proteomes" id="UP000265515"/>
    </source>
</evidence>